<keyword evidence="8 9" id="KW-0234">DNA repair</keyword>
<keyword evidence="13" id="KW-1185">Reference proteome</keyword>
<evidence type="ECO:0000256" key="9">
    <source>
        <dbReference type="HAMAP-Rule" id="MF_00969"/>
    </source>
</evidence>
<dbReference type="PANTHER" id="PTHR47964">
    <property type="entry name" value="ATP-DEPENDENT DNA HELICASE HOMOLOG RECG, CHLOROPLASTIC"/>
    <property type="match status" value="1"/>
</dbReference>
<comment type="subcellular location">
    <subcellularLocation>
        <location evidence="9">Cytoplasm</location>
    </subcellularLocation>
</comment>
<dbReference type="InterPro" id="IPR036101">
    <property type="entry name" value="CarD-like/TRCF_RID_sf"/>
</dbReference>
<dbReference type="Pfam" id="PF00271">
    <property type="entry name" value="Helicase_C"/>
    <property type="match status" value="1"/>
</dbReference>
<dbReference type="EC" id="3.6.4.-" evidence="9"/>
<dbReference type="SUPFAM" id="SSF52540">
    <property type="entry name" value="P-loop containing nucleoside triphosphate hydrolases"/>
    <property type="match status" value="4"/>
</dbReference>
<dbReference type="GO" id="GO:0000716">
    <property type="term" value="P:transcription-coupled nucleotide-excision repair, DNA damage recognition"/>
    <property type="evidence" value="ECO:0007669"/>
    <property type="project" value="UniProtKB-UniRule"/>
</dbReference>
<comment type="similarity">
    <text evidence="9">In the C-terminal section; belongs to the helicase family. RecG subfamily.</text>
</comment>
<comment type="function">
    <text evidence="9">Couples transcription and DNA repair by recognizing RNA polymerase (RNAP) stalled at DNA lesions. Mediates ATP-dependent release of RNAP and its truncated transcript from the DNA, and recruitment of nucleotide excision repair machinery to the damaged site.</text>
</comment>
<dbReference type="Proteomes" id="UP001204579">
    <property type="component" value="Unassembled WGS sequence"/>
</dbReference>
<dbReference type="HAMAP" id="MF_00969">
    <property type="entry name" value="TRCF"/>
    <property type="match status" value="1"/>
</dbReference>
<dbReference type="SMART" id="SM01058">
    <property type="entry name" value="CarD_TRCF"/>
    <property type="match status" value="1"/>
</dbReference>
<dbReference type="Gene3D" id="3.40.50.300">
    <property type="entry name" value="P-loop containing nucleotide triphosphate hydrolases"/>
    <property type="match status" value="2"/>
</dbReference>
<dbReference type="Pfam" id="PF00270">
    <property type="entry name" value="DEAD"/>
    <property type="match status" value="1"/>
</dbReference>
<evidence type="ECO:0000256" key="2">
    <source>
        <dbReference type="ARBA" id="ARBA00022741"/>
    </source>
</evidence>
<dbReference type="SMART" id="SM00490">
    <property type="entry name" value="HELICc"/>
    <property type="match status" value="1"/>
</dbReference>
<dbReference type="Gene3D" id="3.90.1150.50">
    <property type="entry name" value="Transcription-repair-coupling factor, D7 domain"/>
    <property type="match status" value="1"/>
</dbReference>
<keyword evidence="3 9" id="KW-0227">DNA damage</keyword>
<evidence type="ECO:0000256" key="7">
    <source>
        <dbReference type="ARBA" id="ARBA00023125"/>
    </source>
</evidence>
<evidence type="ECO:0000256" key="5">
    <source>
        <dbReference type="ARBA" id="ARBA00022806"/>
    </source>
</evidence>
<dbReference type="SMART" id="SM00982">
    <property type="entry name" value="TRCF"/>
    <property type="match status" value="1"/>
</dbReference>
<organism evidence="12 13">
    <name type="scientific">Phocaeicola barnesiae</name>
    <dbReference type="NCBI Taxonomy" id="376804"/>
    <lineage>
        <taxon>Bacteria</taxon>
        <taxon>Pseudomonadati</taxon>
        <taxon>Bacteroidota</taxon>
        <taxon>Bacteroidia</taxon>
        <taxon>Bacteroidales</taxon>
        <taxon>Bacteroidaceae</taxon>
        <taxon>Phocaeicola</taxon>
    </lineage>
</organism>
<dbReference type="InterPro" id="IPR003711">
    <property type="entry name" value="CarD-like/TRCF_RID"/>
</dbReference>
<dbReference type="GO" id="GO:0016787">
    <property type="term" value="F:hydrolase activity"/>
    <property type="evidence" value="ECO:0007669"/>
    <property type="project" value="UniProtKB-KW"/>
</dbReference>
<evidence type="ECO:0000256" key="3">
    <source>
        <dbReference type="ARBA" id="ARBA00022763"/>
    </source>
</evidence>
<evidence type="ECO:0000313" key="13">
    <source>
        <dbReference type="Proteomes" id="UP001204579"/>
    </source>
</evidence>
<dbReference type="RefSeq" id="WP_022339929.1">
    <property type="nucleotide sequence ID" value="NZ_JANRHJ010000005.1"/>
</dbReference>
<dbReference type="Gene3D" id="2.40.10.170">
    <property type="match status" value="1"/>
</dbReference>
<dbReference type="AlphaFoldDB" id="A0AAW5N4Z4"/>
<comment type="caution">
    <text evidence="12">The sequence shown here is derived from an EMBL/GenBank/DDBJ whole genome shotgun (WGS) entry which is preliminary data.</text>
</comment>
<keyword evidence="4 9" id="KW-0378">Hydrolase</keyword>
<dbReference type="InterPro" id="IPR011545">
    <property type="entry name" value="DEAD/DEAH_box_helicase_dom"/>
</dbReference>
<dbReference type="Pfam" id="PF02559">
    <property type="entry name" value="CarD_TRCF_RID"/>
    <property type="match status" value="1"/>
</dbReference>
<keyword evidence="7 9" id="KW-0238">DNA-binding</keyword>
<dbReference type="PROSITE" id="PS51194">
    <property type="entry name" value="HELICASE_CTER"/>
    <property type="match status" value="1"/>
</dbReference>
<protein>
    <recommendedName>
        <fullName evidence="9">Transcription-repair-coupling factor</fullName>
        <shortName evidence="9">TRCF</shortName>
        <ecNumber evidence="9">3.6.4.-</ecNumber>
    </recommendedName>
</protein>
<evidence type="ECO:0000259" key="11">
    <source>
        <dbReference type="PROSITE" id="PS51194"/>
    </source>
</evidence>
<dbReference type="InterPro" id="IPR037235">
    <property type="entry name" value="TRCF-like_C_D7"/>
</dbReference>
<dbReference type="InterPro" id="IPR001650">
    <property type="entry name" value="Helicase_C-like"/>
</dbReference>
<dbReference type="InterPro" id="IPR027417">
    <property type="entry name" value="P-loop_NTPase"/>
</dbReference>
<evidence type="ECO:0000256" key="4">
    <source>
        <dbReference type="ARBA" id="ARBA00022801"/>
    </source>
</evidence>
<dbReference type="SUPFAM" id="SSF143517">
    <property type="entry name" value="TRCF domain-like"/>
    <property type="match status" value="1"/>
</dbReference>
<dbReference type="InterPro" id="IPR014001">
    <property type="entry name" value="Helicase_ATP-bd"/>
</dbReference>
<dbReference type="GO" id="GO:0003684">
    <property type="term" value="F:damaged DNA binding"/>
    <property type="evidence" value="ECO:0007669"/>
    <property type="project" value="InterPro"/>
</dbReference>
<name>A0AAW5N4Z4_9BACT</name>
<dbReference type="NCBIfam" id="TIGR00580">
    <property type="entry name" value="mfd"/>
    <property type="match status" value="1"/>
</dbReference>
<dbReference type="Pfam" id="PF03461">
    <property type="entry name" value="TRCF"/>
    <property type="match status" value="1"/>
</dbReference>
<reference evidence="12 13" key="1">
    <citation type="submission" date="2022-08" db="EMBL/GenBank/DDBJ databases">
        <authorList>
            <person name="Zeman M."/>
            <person name="Kubasova T."/>
        </authorList>
    </citation>
    <scope>NUCLEOTIDE SEQUENCE [LARGE SCALE GENOMIC DNA]</scope>
    <source>
        <strain evidence="12 13">ET62</strain>
    </source>
</reference>
<evidence type="ECO:0000259" key="10">
    <source>
        <dbReference type="PROSITE" id="PS51192"/>
    </source>
</evidence>
<gene>
    <name evidence="9 12" type="primary">mfd</name>
    <name evidence="12" type="ORF">NW209_05420</name>
</gene>
<dbReference type="Pfam" id="PF17757">
    <property type="entry name" value="UvrB_inter"/>
    <property type="match status" value="1"/>
</dbReference>
<dbReference type="CDD" id="cd17991">
    <property type="entry name" value="DEXHc_TRCF"/>
    <property type="match status" value="1"/>
</dbReference>
<dbReference type="GO" id="GO:0005524">
    <property type="term" value="F:ATP binding"/>
    <property type="evidence" value="ECO:0007669"/>
    <property type="project" value="UniProtKB-UniRule"/>
</dbReference>
<dbReference type="InterPro" id="IPR005118">
    <property type="entry name" value="TRCF_C"/>
</dbReference>
<dbReference type="Gene3D" id="3.30.2060.10">
    <property type="entry name" value="Penicillin-binding protein 1b domain"/>
    <property type="match status" value="1"/>
</dbReference>
<dbReference type="InterPro" id="IPR047112">
    <property type="entry name" value="RecG/Mfd"/>
</dbReference>
<dbReference type="Gene3D" id="3.40.50.11180">
    <property type="match status" value="1"/>
</dbReference>
<keyword evidence="6 9" id="KW-0067">ATP-binding</keyword>
<evidence type="ECO:0000313" key="12">
    <source>
        <dbReference type="EMBL" id="MCR8873461.1"/>
    </source>
</evidence>
<keyword evidence="2 9" id="KW-0547">Nucleotide-binding</keyword>
<feature type="domain" description="Helicase ATP-binding" evidence="10">
    <location>
        <begin position="572"/>
        <end position="733"/>
    </location>
</feature>
<keyword evidence="1 9" id="KW-0963">Cytoplasm</keyword>
<dbReference type="GO" id="GO:0005737">
    <property type="term" value="C:cytoplasm"/>
    <property type="evidence" value="ECO:0007669"/>
    <property type="project" value="UniProtKB-SubCell"/>
</dbReference>
<feature type="domain" description="Helicase C-terminal" evidence="11">
    <location>
        <begin position="754"/>
        <end position="908"/>
    </location>
</feature>
<dbReference type="GO" id="GO:0006355">
    <property type="term" value="P:regulation of DNA-templated transcription"/>
    <property type="evidence" value="ECO:0007669"/>
    <property type="project" value="UniProtKB-UniRule"/>
</dbReference>
<dbReference type="InterPro" id="IPR041471">
    <property type="entry name" value="UvrB_inter"/>
</dbReference>
<sequence>MGITELQQIYAKHPNLSGLAALVAKKEIHTIFLEGFHASCPSLFASAFIRQNPAVSVFILDDQEEAGYFYHDLVQVNGDAQVLFFPSSYRRAIKYGQKDAANEILRTEVLSRLEKKEPVTVVTYADALAEKVVSLKELGERTLNLKVGQQIETEAITGQLVDFGFEHVDYVYEPGQFAMRGSILDVYSFASEYPYRIDFFGEEIDSIRTFEVETQLSKEKKESIQIVPELSDTSESDISFLDFIPADTLLWVKDLMWVRERIQTVYEEVLSPQAQMAYEGDEAGVPDLKKRLIDGASFMHRALDFRRIDFGSKAMSTPQATLKFETSVQPVFHKNFDLVASSLTDYLQRGYRLFICSDSVKQTDRLKDIFQERGDRIKFEPVDHTLHEGFIDHTLRCCIFTDHQIFDRFHKYNLRSDKARSGKVALSLKELNMFQPGDYVVHIDHGIGRFAGLVRIPNGNTTQEVIKLVYQNDDVVFVSIHSLHKISKYKGKEGEPPRISKLGTGAWEKIKERTKTKIKDIARDLIRLYSQRKQEKGFRYSPDSFLQHELEASFLYEDTPDQLKATQEVKADMESDRPMDRLVCGDVGFGKTEVAIRAAFKAVADNKQVAVLVPTTVLAFQHYQTFKKRLEGMPCKVDYLSRARTTKDTHQILKDLAEGNLNILIGTHKIIGKSVKFKDLGLLIIDEEQKFGVSVKEKLRQLKVNVDTLTMTATPIPRTLQFSLMGARDLSVIQTPPPNRYPIQTEVHTFNEEIITEAINFEMSRNGQVFFVNNRIQNLPELKAMIQRNIPDCRICIGHGQMQPEELEKVVFDFVNYDYDVLLATTIIESGIDIPNANTIIINQAQNFGLSDLHQMRGRVGRGNKKAFCYLLAPPLSSLTPEAKRRLQAIENFSDLGSGIHIAMQDLDIRGAGNMLGAEQSGFIADLGYETYQKILAEAVTELKNDEFADLYADEIKAGEEKFSGEEFVDECQVESDLELLFPNEYIPSSSERMLLYRELDKLVLDQDVEAFKARLVDRFGKIPPEGEELIRIVPLRRLAKRLGVEKVMLKAGKMILYFVSNLESPYYQSQAFGKFIDYMAKNPRYCNLREQNGKRSMVVSQITDVASAVKILQEITSM</sequence>
<dbReference type="SUPFAM" id="SSF141259">
    <property type="entry name" value="CarD-like"/>
    <property type="match status" value="1"/>
</dbReference>
<dbReference type="PANTHER" id="PTHR47964:SF1">
    <property type="entry name" value="ATP-DEPENDENT DNA HELICASE HOMOLOG RECG, CHLOROPLASTIC"/>
    <property type="match status" value="1"/>
</dbReference>
<accession>A0AAW5N4Z4</accession>
<proteinExistence type="inferred from homology"/>
<dbReference type="PROSITE" id="PS51192">
    <property type="entry name" value="HELICASE_ATP_BIND_1"/>
    <property type="match status" value="1"/>
</dbReference>
<dbReference type="EMBL" id="JANRHJ010000005">
    <property type="protein sequence ID" value="MCR8873461.1"/>
    <property type="molecule type" value="Genomic_DNA"/>
</dbReference>
<comment type="similarity">
    <text evidence="9">In the N-terminal section; belongs to the UvrB family.</text>
</comment>
<dbReference type="GO" id="GO:0003678">
    <property type="term" value="F:DNA helicase activity"/>
    <property type="evidence" value="ECO:0007669"/>
    <property type="project" value="TreeGrafter"/>
</dbReference>
<keyword evidence="5" id="KW-0347">Helicase</keyword>
<evidence type="ECO:0000256" key="1">
    <source>
        <dbReference type="ARBA" id="ARBA00022490"/>
    </source>
</evidence>
<evidence type="ECO:0000256" key="6">
    <source>
        <dbReference type="ARBA" id="ARBA00022840"/>
    </source>
</evidence>
<evidence type="ECO:0000256" key="8">
    <source>
        <dbReference type="ARBA" id="ARBA00023204"/>
    </source>
</evidence>
<dbReference type="SMART" id="SM00487">
    <property type="entry name" value="DEXDc"/>
    <property type="match status" value="1"/>
</dbReference>
<dbReference type="InterPro" id="IPR004576">
    <property type="entry name" value="Mfd"/>
</dbReference>